<dbReference type="PATRIC" id="fig|1435349.4.peg.1810"/>
<dbReference type="GO" id="GO:0004519">
    <property type="term" value="F:endonuclease activity"/>
    <property type="evidence" value="ECO:0007669"/>
    <property type="project" value="UniProtKB-KW"/>
</dbReference>
<dbReference type="RefSeq" id="WP_044631737.1">
    <property type="nucleotide sequence ID" value="NZ_JTDW01000003.1"/>
</dbReference>
<dbReference type="OrthoDB" id="1495241at2"/>
<dbReference type="Proteomes" id="UP000032578">
    <property type="component" value="Unassembled WGS sequence"/>
</dbReference>
<evidence type="ECO:0000313" key="3">
    <source>
        <dbReference type="Proteomes" id="UP000032578"/>
    </source>
</evidence>
<protein>
    <submittedName>
        <fullName evidence="2">Endonuclease</fullName>
    </submittedName>
</protein>
<dbReference type="SMART" id="SM00465">
    <property type="entry name" value="GIYc"/>
    <property type="match status" value="1"/>
</dbReference>
<keyword evidence="2" id="KW-0378">Hydrolase</keyword>
<name>A0A0D7WCJ9_9FLAO</name>
<dbReference type="SUPFAM" id="SSF82771">
    <property type="entry name" value="GIY-YIG endonuclease"/>
    <property type="match status" value="1"/>
</dbReference>
<keyword evidence="2" id="KW-0540">Nuclease</keyword>
<evidence type="ECO:0000313" key="2">
    <source>
        <dbReference type="EMBL" id="KJD36423.1"/>
    </source>
</evidence>
<dbReference type="PROSITE" id="PS50164">
    <property type="entry name" value="GIY_YIG"/>
    <property type="match status" value="1"/>
</dbReference>
<keyword evidence="2" id="KW-0255">Endonuclease</keyword>
<dbReference type="InterPro" id="IPR035901">
    <property type="entry name" value="GIY-YIG_endonuc_sf"/>
</dbReference>
<dbReference type="STRING" id="1435349.PW52_04465"/>
<organism evidence="2 3">
    <name type="scientific">Neotamlana sedimentorum</name>
    <dbReference type="NCBI Taxonomy" id="1435349"/>
    <lineage>
        <taxon>Bacteria</taxon>
        <taxon>Pseudomonadati</taxon>
        <taxon>Bacteroidota</taxon>
        <taxon>Flavobacteriia</taxon>
        <taxon>Flavobacteriales</taxon>
        <taxon>Flavobacteriaceae</taxon>
        <taxon>Neotamlana</taxon>
    </lineage>
</organism>
<gene>
    <name evidence="2" type="ORF">PW52_04465</name>
</gene>
<comment type="caution">
    <text evidence="2">The sequence shown here is derived from an EMBL/GenBank/DDBJ whole genome shotgun (WGS) entry which is preliminary data.</text>
</comment>
<dbReference type="AlphaFoldDB" id="A0A0D7WCJ9"/>
<dbReference type="Gene3D" id="3.40.1440.10">
    <property type="entry name" value="GIY-YIG endonuclease"/>
    <property type="match status" value="1"/>
</dbReference>
<proteinExistence type="predicted"/>
<reference evidence="2 3" key="1">
    <citation type="submission" date="2014-11" db="EMBL/GenBank/DDBJ databases">
        <title>Tamlana sedimentorum sp. nov., isolated from shallow sand sediments of the Sea of Japan.</title>
        <authorList>
            <person name="Romanenko L.A."/>
        </authorList>
    </citation>
    <scope>NUCLEOTIDE SEQUENCE [LARGE SCALE GENOMIC DNA]</scope>
    <source>
        <strain evidence="2 3">JCM 19808</strain>
    </source>
</reference>
<sequence length="81" mass="9909">MYYIYAIASVERNYIYVGMTKNLKNRLKRHNSGWEKTTKAYRTFKLIYIEPVGLDRNEARKREKYWKSSIGKEKLRKKRDN</sequence>
<accession>A0A0D7WCJ9</accession>
<dbReference type="EMBL" id="JTDW01000003">
    <property type="protein sequence ID" value="KJD36423.1"/>
    <property type="molecule type" value="Genomic_DNA"/>
</dbReference>
<evidence type="ECO:0000259" key="1">
    <source>
        <dbReference type="PROSITE" id="PS50164"/>
    </source>
</evidence>
<dbReference type="Pfam" id="PF01541">
    <property type="entry name" value="GIY-YIG"/>
    <property type="match status" value="1"/>
</dbReference>
<keyword evidence="3" id="KW-1185">Reference proteome</keyword>
<dbReference type="InterPro" id="IPR000305">
    <property type="entry name" value="GIY-YIG_endonuc"/>
</dbReference>
<feature type="domain" description="GIY-YIG" evidence="1">
    <location>
        <begin position="1"/>
        <end position="76"/>
    </location>
</feature>